<feature type="transmembrane region" description="Helical" evidence="6">
    <location>
        <begin position="282"/>
        <end position="303"/>
    </location>
</feature>
<sequence>MTADSGPPVYYGAVEPQRKADVENTTGRADWKHHTWIVPLVHTEIWMSALLGVTQTFFPLLATKRGVPAWKCGLVFSVFKAAMFLASVLGDRMLEWTSPQACYLIGQTGAFIFSVSEASLYWSSGSQWLFFLSLATVLVGGFAVGLYFVSLFSVVTHKFSKNPGLIIAALEISWGIGNMIGSALGGRLIDVWAYPLPFFVMSAILMLSFPWNAKLGSKINSMPPTVVEKVEGVKPKYSNLLRDPLFLAHMTTLTTVWVISAFNEPTLQPSLEEFQTSVTVRGVVFAVQFASYVFGCTLAATFCHLQVMAFYAFLGHLLTLTAYFIIGPVILTRLERNLGLVYAAQVLLGVGMSSLFVCAYHQALQRATQLGYPDDITTHGFVSSTVFTFMVSGSIVTDPIAGKLMDAYGYRKATTFMFFLLLTLTPVTFVVWVSSVKSHYQRRKVKTNAEGIFESTTTHYSVK</sequence>
<dbReference type="Pfam" id="PF07690">
    <property type="entry name" value="MFS_1"/>
    <property type="match status" value="1"/>
</dbReference>
<feature type="transmembrane region" description="Helical" evidence="6">
    <location>
        <begin position="310"/>
        <end position="330"/>
    </location>
</feature>
<evidence type="ECO:0000256" key="5">
    <source>
        <dbReference type="ARBA" id="ARBA00023136"/>
    </source>
</evidence>
<dbReference type="SUPFAM" id="SSF103473">
    <property type="entry name" value="MFS general substrate transporter"/>
    <property type="match status" value="1"/>
</dbReference>
<reference evidence="7" key="1">
    <citation type="journal article" date="2016" name="Ticks Tick Borne Dis.">
        <title>De novo assembly and annotation of the salivary gland transcriptome of Rhipicephalus appendiculatus male and female ticks during blood feeding.</title>
        <authorList>
            <person name="de Castro M.H."/>
            <person name="de Klerk D."/>
            <person name="Pienaar R."/>
            <person name="Latif A.A."/>
            <person name="Rees D.J."/>
            <person name="Mans B.J."/>
        </authorList>
    </citation>
    <scope>NUCLEOTIDE SEQUENCE</scope>
    <source>
        <tissue evidence="7">Salivary glands</tissue>
    </source>
</reference>
<dbReference type="InterPro" id="IPR036259">
    <property type="entry name" value="MFS_trans_sf"/>
</dbReference>
<dbReference type="PANTHER" id="PTHR23506">
    <property type="entry name" value="GH10249P"/>
    <property type="match status" value="1"/>
</dbReference>
<feature type="transmembrane region" description="Helical" evidence="6">
    <location>
        <begin position="128"/>
        <end position="152"/>
    </location>
</feature>
<dbReference type="GO" id="GO:0022857">
    <property type="term" value="F:transmembrane transporter activity"/>
    <property type="evidence" value="ECO:0007669"/>
    <property type="project" value="InterPro"/>
</dbReference>
<keyword evidence="5 6" id="KW-0472">Membrane</keyword>
<dbReference type="Gene3D" id="1.20.1250.20">
    <property type="entry name" value="MFS general substrate transporter like domains"/>
    <property type="match status" value="1"/>
</dbReference>
<organism evidence="7">
    <name type="scientific">Rhipicephalus appendiculatus</name>
    <name type="common">Brown ear tick</name>
    <dbReference type="NCBI Taxonomy" id="34631"/>
    <lineage>
        <taxon>Eukaryota</taxon>
        <taxon>Metazoa</taxon>
        <taxon>Ecdysozoa</taxon>
        <taxon>Arthropoda</taxon>
        <taxon>Chelicerata</taxon>
        <taxon>Arachnida</taxon>
        <taxon>Acari</taxon>
        <taxon>Parasitiformes</taxon>
        <taxon>Ixodida</taxon>
        <taxon>Ixodoidea</taxon>
        <taxon>Ixodidae</taxon>
        <taxon>Rhipicephalinae</taxon>
        <taxon>Rhipicephalus</taxon>
        <taxon>Rhipicephalus</taxon>
    </lineage>
</organism>
<evidence type="ECO:0000256" key="6">
    <source>
        <dbReference type="SAM" id="Phobius"/>
    </source>
</evidence>
<feature type="transmembrane region" description="Helical" evidence="6">
    <location>
        <begin position="164"/>
        <end position="185"/>
    </location>
</feature>
<keyword evidence="4 6" id="KW-1133">Transmembrane helix</keyword>
<keyword evidence="3 6" id="KW-0812">Transmembrane</keyword>
<dbReference type="EMBL" id="GEDV01008050">
    <property type="protein sequence ID" value="JAP80507.1"/>
    <property type="molecule type" value="Transcribed_RNA"/>
</dbReference>
<dbReference type="GO" id="GO:0016020">
    <property type="term" value="C:membrane"/>
    <property type="evidence" value="ECO:0007669"/>
    <property type="project" value="UniProtKB-SubCell"/>
</dbReference>
<feature type="transmembrane region" description="Helical" evidence="6">
    <location>
        <begin position="416"/>
        <end position="436"/>
    </location>
</feature>
<evidence type="ECO:0000256" key="2">
    <source>
        <dbReference type="ARBA" id="ARBA00022448"/>
    </source>
</evidence>
<feature type="transmembrane region" description="Helical" evidence="6">
    <location>
        <begin position="342"/>
        <end position="364"/>
    </location>
</feature>
<dbReference type="InterPro" id="IPR050930">
    <property type="entry name" value="MFS_Vesicular_Transporter"/>
</dbReference>
<name>A0A131YNH4_RHIAP</name>
<comment type="subcellular location">
    <subcellularLocation>
        <location evidence="1">Membrane</location>
        <topology evidence="1">Multi-pass membrane protein</topology>
    </subcellularLocation>
</comment>
<dbReference type="AlphaFoldDB" id="A0A131YNH4"/>
<dbReference type="InterPro" id="IPR011701">
    <property type="entry name" value="MFS"/>
</dbReference>
<feature type="transmembrane region" description="Helical" evidence="6">
    <location>
        <begin position="376"/>
        <end position="396"/>
    </location>
</feature>
<feature type="transmembrane region" description="Helical" evidence="6">
    <location>
        <begin position="68"/>
        <end position="89"/>
    </location>
</feature>
<feature type="transmembrane region" description="Helical" evidence="6">
    <location>
        <begin position="244"/>
        <end position="262"/>
    </location>
</feature>
<proteinExistence type="predicted"/>
<accession>A0A131YNH4</accession>
<evidence type="ECO:0008006" key="8">
    <source>
        <dbReference type="Google" id="ProtNLM"/>
    </source>
</evidence>
<dbReference type="PANTHER" id="PTHR23506:SF26">
    <property type="entry name" value="MFS-TYPE TRANSPORTER SLC18B1"/>
    <property type="match status" value="1"/>
</dbReference>
<evidence type="ECO:0000256" key="3">
    <source>
        <dbReference type="ARBA" id="ARBA00022692"/>
    </source>
</evidence>
<protein>
    <recommendedName>
        <fullName evidence="8">Vesicular amine transporter</fullName>
    </recommendedName>
</protein>
<evidence type="ECO:0000313" key="7">
    <source>
        <dbReference type="EMBL" id="JAP80507.1"/>
    </source>
</evidence>
<keyword evidence="2" id="KW-0813">Transport</keyword>
<evidence type="ECO:0000256" key="4">
    <source>
        <dbReference type="ARBA" id="ARBA00022989"/>
    </source>
</evidence>
<feature type="transmembrane region" description="Helical" evidence="6">
    <location>
        <begin position="191"/>
        <end position="213"/>
    </location>
</feature>
<evidence type="ECO:0000256" key="1">
    <source>
        <dbReference type="ARBA" id="ARBA00004141"/>
    </source>
</evidence>